<dbReference type="GO" id="GO:0016042">
    <property type="term" value="P:lipid catabolic process"/>
    <property type="evidence" value="ECO:0007669"/>
    <property type="project" value="UniProtKB-KW"/>
</dbReference>
<evidence type="ECO:0000313" key="10">
    <source>
        <dbReference type="Proteomes" id="UP000008827"/>
    </source>
</evidence>
<evidence type="ECO:0000256" key="5">
    <source>
        <dbReference type="ARBA" id="ARBA00022801"/>
    </source>
</evidence>
<dbReference type="EnsemblPlants" id="KRH55881">
    <property type="protein sequence ID" value="KRH55881"/>
    <property type="gene ID" value="GLYMA_06G288400"/>
</dbReference>
<dbReference type="Proteomes" id="UP000008827">
    <property type="component" value="Chromosome 6"/>
</dbReference>
<reference evidence="9" key="2">
    <citation type="submission" date="2018-02" db="UniProtKB">
        <authorList>
            <consortium name="EnsemblPlants"/>
        </authorList>
    </citation>
    <scope>IDENTIFICATION</scope>
    <source>
        <strain evidence="9">Williams 82</strain>
    </source>
</reference>
<keyword evidence="6" id="KW-0442">Lipid degradation</keyword>
<keyword evidence="5" id="KW-0378">Hydrolase</keyword>
<evidence type="ECO:0000256" key="2">
    <source>
        <dbReference type="ARBA" id="ARBA00008668"/>
    </source>
</evidence>
<reference evidence="8 9" key="1">
    <citation type="journal article" date="2010" name="Nature">
        <title>Genome sequence of the palaeopolyploid soybean.</title>
        <authorList>
            <person name="Schmutz J."/>
            <person name="Cannon S.B."/>
            <person name="Schlueter J."/>
            <person name="Ma J."/>
            <person name="Mitros T."/>
            <person name="Nelson W."/>
            <person name="Hyten D.L."/>
            <person name="Song Q."/>
            <person name="Thelen J.J."/>
            <person name="Cheng J."/>
            <person name="Xu D."/>
            <person name="Hellsten U."/>
            <person name="May G.D."/>
            <person name="Yu Y."/>
            <person name="Sakurai T."/>
            <person name="Umezawa T."/>
            <person name="Bhattacharyya M.K."/>
            <person name="Sandhu D."/>
            <person name="Valliyodan B."/>
            <person name="Lindquist E."/>
            <person name="Peto M."/>
            <person name="Grant D."/>
            <person name="Shu S."/>
            <person name="Goodstein D."/>
            <person name="Barry K."/>
            <person name="Futrell-Griggs M."/>
            <person name="Abernathy B."/>
            <person name="Du J."/>
            <person name="Tian Z."/>
            <person name="Zhu L."/>
            <person name="Gill N."/>
            <person name="Joshi T."/>
            <person name="Libault M."/>
            <person name="Sethuraman A."/>
            <person name="Zhang X.-C."/>
            <person name="Shinozaki K."/>
            <person name="Nguyen H.T."/>
            <person name="Wing R.A."/>
            <person name="Cregan P."/>
            <person name="Specht J."/>
            <person name="Grimwood J."/>
            <person name="Rokhsar D."/>
            <person name="Stacey G."/>
            <person name="Shoemaker R.C."/>
            <person name="Jackson S.A."/>
        </authorList>
    </citation>
    <scope>NUCLEOTIDE SEQUENCE</scope>
    <source>
        <strain evidence="9">cv. Williams 82</strain>
        <tissue evidence="8">Callus</tissue>
    </source>
</reference>
<dbReference type="OMA" id="CVEWINN"/>
<evidence type="ECO:0008006" key="11">
    <source>
        <dbReference type="Google" id="ProtNLM"/>
    </source>
</evidence>
<reference evidence="8" key="3">
    <citation type="submission" date="2018-07" db="EMBL/GenBank/DDBJ databases">
        <title>WGS assembly of Glycine max.</title>
        <authorList>
            <person name="Schmutz J."/>
            <person name="Cannon S."/>
            <person name="Schlueter J."/>
            <person name="Ma J."/>
            <person name="Mitros T."/>
            <person name="Nelson W."/>
            <person name="Hyten D."/>
            <person name="Song Q."/>
            <person name="Thelen J."/>
            <person name="Cheng J."/>
            <person name="Xu D."/>
            <person name="Hellsten U."/>
            <person name="May G."/>
            <person name="Yu Y."/>
            <person name="Sakurai T."/>
            <person name="Umezawa T."/>
            <person name="Bhattacharyya M."/>
            <person name="Sandhu D."/>
            <person name="Valliyodan B."/>
            <person name="Lindquist E."/>
            <person name="Peto M."/>
            <person name="Grant D."/>
            <person name="Shu S."/>
            <person name="Goodstein D."/>
            <person name="Barry K."/>
            <person name="Futrell-Griggs M."/>
            <person name="Abernathy B."/>
            <person name="Du J."/>
            <person name="Tian Z."/>
            <person name="Zhu L."/>
            <person name="Gill N."/>
            <person name="Joshi T."/>
            <person name="Libault M."/>
            <person name="Sethuraman A."/>
            <person name="Zhang X."/>
            <person name="Shinozaki K."/>
            <person name="Nguyen H."/>
            <person name="Wing R."/>
            <person name="Cregan P."/>
            <person name="Specht J."/>
            <person name="Grimwood J."/>
            <person name="Rokhsar D."/>
            <person name="Stacey G."/>
            <person name="Shoemaker R."/>
            <person name="Jackson S."/>
        </authorList>
    </citation>
    <scope>NUCLEOTIDE SEQUENCE</scope>
    <source>
        <tissue evidence="8">Callus</tissue>
    </source>
</reference>
<dbReference type="PANTHER" id="PTHR45650">
    <property type="entry name" value="GDSL-LIKE LIPASE/ACYLHYDROLASE-RELATED"/>
    <property type="match status" value="1"/>
</dbReference>
<dbReference type="GO" id="GO:0005576">
    <property type="term" value="C:extracellular region"/>
    <property type="evidence" value="ECO:0007669"/>
    <property type="project" value="UniProtKB-SubCell"/>
</dbReference>
<evidence type="ECO:0000256" key="6">
    <source>
        <dbReference type="ARBA" id="ARBA00022963"/>
    </source>
</evidence>
<accession>K7KY01</accession>
<dbReference type="InterPro" id="IPR036514">
    <property type="entry name" value="SGNH_hydro_sf"/>
</dbReference>
<dbReference type="PANTHER" id="PTHR45650:SF75">
    <property type="entry name" value="GDSL-LIKE LIPASE_ACYLHYDROLASE"/>
    <property type="match status" value="1"/>
</dbReference>
<dbReference type="EMBL" id="CM000839">
    <property type="protein sequence ID" value="KRH55881.1"/>
    <property type="molecule type" value="Genomic_DNA"/>
</dbReference>
<name>K7KY01_SOYBN</name>
<evidence type="ECO:0000256" key="1">
    <source>
        <dbReference type="ARBA" id="ARBA00004613"/>
    </source>
</evidence>
<sequence>MFKAKLKFEVDQFNNKFSPDSKFIFINSTSRSLDSSLGFTVANASCCPSLGTNGLCIPNQTLCQNRTTYLFWDQFHPTKAANQIIAINSYNGSNSALTYPMDIKHLVRS</sequence>
<protein>
    <recommendedName>
        <fullName evidence="11">GDSL esterase/lipase</fullName>
    </recommendedName>
</protein>
<gene>
    <name evidence="8" type="ORF">GLYMA_06G288400</name>
</gene>
<keyword evidence="4" id="KW-0732">Signal</keyword>
<evidence type="ECO:0000256" key="3">
    <source>
        <dbReference type="ARBA" id="ARBA00022525"/>
    </source>
</evidence>
<dbReference type="SMR" id="K7KY01"/>
<dbReference type="HOGENOM" id="CLU_015101_16_4_1"/>
<dbReference type="Gramene" id="KRH55881">
    <property type="protein sequence ID" value="KRH55881"/>
    <property type="gene ID" value="GLYMA_06G288400"/>
</dbReference>
<evidence type="ECO:0000256" key="4">
    <source>
        <dbReference type="ARBA" id="ARBA00022729"/>
    </source>
</evidence>
<evidence type="ECO:0000313" key="9">
    <source>
        <dbReference type="EnsemblPlants" id="KRH55881"/>
    </source>
</evidence>
<dbReference type="AlphaFoldDB" id="K7KY01"/>
<keyword evidence="3" id="KW-0964">Secreted</keyword>
<comment type="subcellular location">
    <subcellularLocation>
        <location evidence="1">Secreted</location>
    </subcellularLocation>
</comment>
<keyword evidence="7" id="KW-0443">Lipid metabolism</keyword>
<proteinExistence type="inferred from homology"/>
<evidence type="ECO:0000256" key="7">
    <source>
        <dbReference type="ARBA" id="ARBA00023098"/>
    </source>
</evidence>
<comment type="similarity">
    <text evidence="2">Belongs to the 'GDSL' lipolytic enzyme family.</text>
</comment>
<dbReference type="GO" id="GO:0016787">
    <property type="term" value="F:hydrolase activity"/>
    <property type="evidence" value="ECO:0007669"/>
    <property type="project" value="UniProtKB-KW"/>
</dbReference>
<dbReference type="Gene3D" id="3.40.50.1110">
    <property type="entry name" value="SGNH hydrolase"/>
    <property type="match status" value="1"/>
</dbReference>
<dbReference type="InterPro" id="IPR051238">
    <property type="entry name" value="GDSL_esterase/lipase"/>
</dbReference>
<organism evidence="8">
    <name type="scientific">Glycine max</name>
    <name type="common">Soybean</name>
    <name type="synonym">Glycine hispida</name>
    <dbReference type="NCBI Taxonomy" id="3847"/>
    <lineage>
        <taxon>Eukaryota</taxon>
        <taxon>Viridiplantae</taxon>
        <taxon>Streptophyta</taxon>
        <taxon>Embryophyta</taxon>
        <taxon>Tracheophyta</taxon>
        <taxon>Spermatophyta</taxon>
        <taxon>Magnoliopsida</taxon>
        <taxon>eudicotyledons</taxon>
        <taxon>Gunneridae</taxon>
        <taxon>Pentapetalae</taxon>
        <taxon>rosids</taxon>
        <taxon>fabids</taxon>
        <taxon>Fabales</taxon>
        <taxon>Fabaceae</taxon>
        <taxon>Papilionoideae</taxon>
        <taxon>50 kb inversion clade</taxon>
        <taxon>NPAAA clade</taxon>
        <taxon>indigoferoid/millettioid clade</taxon>
        <taxon>Phaseoleae</taxon>
        <taxon>Glycine</taxon>
        <taxon>Glycine subgen. Soja</taxon>
    </lineage>
</organism>
<dbReference type="PaxDb" id="3847-GLYMA06G44231.1"/>
<keyword evidence="10" id="KW-1185">Reference proteome</keyword>
<dbReference type="InParanoid" id="K7KY01"/>
<evidence type="ECO:0000313" key="8">
    <source>
        <dbReference type="EMBL" id="KRH55881.1"/>
    </source>
</evidence>